<organism evidence="1">
    <name type="scientific">hydrothermal vent metagenome</name>
    <dbReference type="NCBI Taxonomy" id="652676"/>
    <lineage>
        <taxon>unclassified sequences</taxon>
        <taxon>metagenomes</taxon>
        <taxon>ecological metagenomes</taxon>
    </lineage>
</organism>
<protein>
    <submittedName>
        <fullName evidence="1">Uncharacterized protein</fullName>
    </submittedName>
</protein>
<feature type="non-terminal residue" evidence="1">
    <location>
        <position position="233"/>
    </location>
</feature>
<evidence type="ECO:0000313" key="1">
    <source>
        <dbReference type="EMBL" id="VAX32620.1"/>
    </source>
</evidence>
<dbReference type="AlphaFoldDB" id="A0A3B1DCM3"/>
<proteinExistence type="predicted"/>
<dbReference type="EMBL" id="UOGH01000263">
    <property type="protein sequence ID" value="VAX32620.1"/>
    <property type="molecule type" value="Genomic_DNA"/>
</dbReference>
<gene>
    <name evidence="1" type="ORF">MNBD_NITROSPIRAE02-572</name>
</gene>
<accession>A0A3B1DCM3</accession>
<sequence length="233" mass="26207">MKALIDKYTDKLVSQGLAKGSEILFLAIDEEIYSNTHSDLQFISLQALKEVFGLMNINSLLFAVPEEPRRSIIRALLRHGLSKLPDYRAIVPEDCETRTFFHDIPVIDSPEPQNIAHVLSGRKSAVVEAGTAIVSYGTISPEQAFISYSSACFSTFVKYFHDHLMYLETCKKNRLKPDGERIDGFDRIKAFLYPQQAVHEDTGSLHPLLKGPPQDEAMVYSMVEEAGKRLVTE</sequence>
<name>A0A3B1DCM3_9ZZZZ</name>
<reference evidence="1" key="1">
    <citation type="submission" date="2018-06" db="EMBL/GenBank/DDBJ databases">
        <authorList>
            <person name="Zhirakovskaya E."/>
        </authorList>
    </citation>
    <scope>NUCLEOTIDE SEQUENCE</scope>
</reference>